<evidence type="ECO:0000313" key="1">
    <source>
        <dbReference type="EMBL" id="GAA4463335.1"/>
    </source>
</evidence>
<evidence type="ECO:0008006" key="3">
    <source>
        <dbReference type="Google" id="ProtNLM"/>
    </source>
</evidence>
<dbReference type="Pfam" id="PF13620">
    <property type="entry name" value="CarboxypepD_reg"/>
    <property type="match status" value="1"/>
</dbReference>
<sequence length="306" mass="34579">MQRPQTIQLHIADPCHEDWNKMTPCAQGRHCTQCDKTVIDFTSWSDAALYEFFSKDPGNVCGNFNVWQLGRDISIPPQPHSRLYRMVVAMGLTLIFAQGTDVYAQSGRPPVTQSADKGDAYRLRMSKYSIGMFRGTVTDERGIALPGAWVQVIHEGAIKDQTMTGLHGEYMIRSLPPGIYEANFMYAGQCKAKVINIDIDEDVVSQNVCINTGNARLQVIHNQKEPVIRKYESEQILNPPMYSRRGGVSPYYKMNGARTCGVIDIKDELEIPEEARKAAGMPEKDSLLEPNRKIYNMDDVQKMHMR</sequence>
<keyword evidence="2" id="KW-1185">Reference proteome</keyword>
<name>A0ABP8NC20_9BACT</name>
<dbReference type="RefSeq" id="WP_345079923.1">
    <property type="nucleotide sequence ID" value="NZ_BAABFA010000008.1"/>
</dbReference>
<accession>A0ABP8NC20</accession>
<proteinExistence type="predicted"/>
<dbReference type="Proteomes" id="UP001500067">
    <property type="component" value="Unassembled WGS sequence"/>
</dbReference>
<dbReference type="SUPFAM" id="SSF49464">
    <property type="entry name" value="Carboxypeptidase regulatory domain-like"/>
    <property type="match status" value="1"/>
</dbReference>
<dbReference type="EMBL" id="BAABFA010000008">
    <property type="protein sequence ID" value="GAA4463335.1"/>
    <property type="molecule type" value="Genomic_DNA"/>
</dbReference>
<dbReference type="InterPro" id="IPR008969">
    <property type="entry name" value="CarboxyPept-like_regulatory"/>
</dbReference>
<dbReference type="Gene3D" id="2.60.40.1120">
    <property type="entry name" value="Carboxypeptidase-like, regulatory domain"/>
    <property type="match status" value="1"/>
</dbReference>
<protein>
    <recommendedName>
        <fullName evidence="3">Carboxypeptidase regulatory-like domain-containing protein</fullName>
    </recommendedName>
</protein>
<gene>
    <name evidence="1" type="ORF">GCM10023093_11540</name>
</gene>
<reference evidence="2" key="1">
    <citation type="journal article" date="2019" name="Int. J. Syst. Evol. Microbiol.">
        <title>The Global Catalogue of Microorganisms (GCM) 10K type strain sequencing project: providing services to taxonomists for standard genome sequencing and annotation.</title>
        <authorList>
            <consortium name="The Broad Institute Genomics Platform"/>
            <consortium name="The Broad Institute Genome Sequencing Center for Infectious Disease"/>
            <person name="Wu L."/>
            <person name="Ma J."/>
        </authorList>
    </citation>
    <scope>NUCLEOTIDE SEQUENCE [LARGE SCALE GENOMIC DNA]</scope>
    <source>
        <strain evidence="2">JCM 32105</strain>
    </source>
</reference>
<organism evidence="1 2">
    <name type="scientific">Nemorincola caseinilytica</name>
    <dbReference type="NCBI Taxonomy" id="2054315"/>
    <lineage>
        <taxon>Bacteria</taxon>
        <taxon>Pseudomonadati</taxon>
        <taxon>Bacteroidota</taxon>
        <taxon>Chitinophagia</taxon>
        <taxon>Chitinophagales</taxon>
        <taxon>Chitinophagaceae</taxon>
        <taxon>Nemorincola</taxon>
    </lineage>
</organism>
<evidence type="ECO:0000313" key="2">
    <source>
        <dbReference type="Proteomes" id="UP001500067"/>
    </source>
</evidence>
<comment type="caution">
    <text evidence="1">The sequence shown here is derived from an EMBL/GenBank/DDBJ whole genome shotgun (WGS) entry which is preliminary data.</text>
</comment>